<dbReference type="Proteomes" id="UP000688137">
    <property type="component" value="Unassembled WGS sequence"/>
</dbReference>
<evidence type="ECO:0000256" key="1">
    <source>
        <dbReference type="SAM" id="Coils"/>
    </source>
</evidence>
<proteinExistence type="predicted"/>
<protein>
    <submittedName>
        <fullName evidence="2">Uncharacterized protein</fullName>
    </submittedName>
</protein>
<dbReference type="OMA" id="QEVRCEN"/>
<keyword evidence="1" id="KW-0175">Coiled coil</keyword>
<evidence type="ECO:0000313" key="3">
    <source>
        <dbReference type="Proteomes" id="UP000688137"/>
    </source>
</evidence>
<accession>A0A8S1NR93</accession>
<name>A0A8S1NR93_PARPR</name>
<evidence type="ECO:0000313" key="2">
    <source>
        <dbReference type="EMBL" id="CAD8094470.1"/>
    </source>
</evidence>
<feature type="coiled-coil region" evidence="1">
    <location>
        <begin position="69"/>
        <end position="138"/>
    </location>
</feature>
<reference evidence="2" key="1">
    <citation type="submission" date="2021-01" db="EMBL/GenBank/DDBJ databases">
        <authorList>
            <consortium name="Genoscope - CEA"/>
            <person name="William W."/>
        </authorList>
    </citation>
    <scope>NUCLEOTIDE SEQUENCE</scope>
</reference>
<gene>
    <name evidence="2" type="ORF">PPRIM_AZ9-3.1.T0960036</name>
</gene>
<dbReference type="AlphaFoldDB" id="A0A8S1NR93"/>
<comment type="caution">
    <text evidence="2">The sequence shown here is derived from an EMBL/GenBank/DDBJ whole genome shotgun (WGS) entry which is preliminary data.</text>
</comment>
<dbReference type="EMBL" id="CAJJDM010000099">
    <property type="protein sequence ID" value="CAD8094470.1"/>
    <property type="molecule type" value="Genomic_DNA"/>
</dbReference>
<organism evidence="2 3">
    <name type="scientific">Paramecium primaurelia</name>
    <dbReference type="NCBI Taxonomy" id="5886"/>
    <lineage>
        <taxon>Eukaryota</taxon>
        <taxon>Sar</taxon>
        <taxon>Alveolata</taxon>
        <taxon>Ciliophora</taxon>
        <taxon>Intramacronucleata</taxon>
        <taxon>Oligohymenophorea</taxon>
        <taxon>Peniculida</taxon>
        <taxon>Parameciidae</taxon>
        <taxon>Paramecium</taxon>
    </lineage>
</organism>
<sequence length="315" mass="37936">MEYRLPVQPNRDIPQSIAQIQQEQRMKFQLQQIQAKIIEQRPNFQEMQGGQSPNKPWLGEDIYMVVFLLTVENDRLREENSQIQQLLNTSEIRYKGVDLVENEVISQRIKIGEYEKKLAQLQMECEQWRVKYQNRDKENEDQRYQNELQRRIQVDREIRELTARFIADRNQLEQENRSLRNELDQIKLSKYSFEDHKKLSEQLQKENQKLKQELDTLKKGFDELEYVLQTAADLEKENQQLKIQIDTLQKQIQQLQQQQQQQQQQIPQRPQSSNRIELSNSNYNVLQENKRLKDENDRLRTLLNLGTGSYSKPFM</sequence>
<keyword evidence="3" id="KW-1185">Reference proteome</keyword>
<feature type="coiled-coil region" evidence="1">
    <location>
        <begin position="162"/>
        <end position="265"/>
    </location>
</feature>